<accession>A0A821MYT4</accession>
<proteinExistence type="predicted"/>
<dbReference type="PANTHER" id="PTHR21505">
    <property type="entry name" value="MADF DOMAIN-CONTAINING PROTEIN-RELATED"/>
    <property type="match status" value="1"/>
</dbReference>
<dbReference type="Proteomes" id="UP000663880">
    <property type="component" value="Unassembled WGS sequence"/>
</dbReference>
<dbReference type="AlphaFoldDB" id="A0A821MYT4"/>
<dbReference type="Pfam" id="PF10545">
    <property type="entry name" value="MADF_DNA_bdg"/>
    <property type="match status" value="1"/>
</dbReference>
<reference evidence="2" key="1">
    <citation type="submission" date="2021-02" db="EMBL/GenBank/DDBJ databases">
        <authorList>
            <person name="Steward A R."/>
        </authorList>
    </citation>
    <scope>NUCLEOTIDE SEQUENCE</scope>
</reference>
<dbReference type="InterPro" id="IPR006578">
    <property type="entry name" value="MADF-dom"/>
</dbReference>
<evidence type="ECO:0000259" key="1">
    <source>
        <dbReference type="PROSITE" id="PS51029"/>
    </source>
</evidence>
<gene>
    <name evidence="2" type="ORF">PMACD_LOCUS2037</name>
</gene>
<evidence type="ECO:0000313" key="3">
    <source>
        <dbReference type="Proteomes" id="UP000663880"/>
    </source>
</evidence>
<dbReference type="EMBL" id="CAJOBZ010000003">
    <property type="protein sequence ID" value="CAF4774963.1"/>
    <property type="molecule type" value="Genomic_DNA"/>
</dbReference>
<dbReference type="PANTHER" id="PTHR21505:SF12">
    <property type="entry name" value="MADF DOMAIN-CONTAINING PROTEIN-RELATED"/>
    <property type="match status" value="1"/>
</dbReference>
<dbReference type="PROSITE" id="PS51029">
    <property type="entry name" value="MADF"/>
    <property type="match status" value="1"/>
</dbReference>
<sequence length="269" mass="31152">MEWSREKTLKLVGLLQVNAPLWNPSNCETRREKQKRKQELRSIANVFRISVFDITKKIQHLRTQYNRELAREALVRSQDPNDRYVTNWYAYDYLHFLKDSNKPYRLVHSDIYTFNNTSTDNAISPDENKNDALSPPSKMARTENILDSNLVYSSTAKRDEFSVFGEYIANELRSLKCERSLLLAKKRMQDVIFDVKMNMLTEFSLKPTNVFTTAISQAEPVRNEKLLYTVPGINNNEALPTSQAPPTSAINEIIINGSCHYSTFKVDEQ</sequence>
<feature type="domain" description="MADF" evidence="1">
    <location>
        <begin position="10"/>
        <end position="102"/>
    </location>
</feature>
<dbReference type="SMART" id="SM00595">
    <property type="entry name" value="MADF"/>
    <property type="match status" value="1"/>
</dbReference>
<name>A0A821MYT4_9NEOP</name>
<protein>
    <recommendedName>
        <fullName evidence="1">MADF domain-containing protein</fullName>
    </recommendedName>
</protein>
<organism evidence="2 3">
    <name type="scientific">Pieris macdunnoughi</name>
    <dbReference type="NCBI Taxonomy" id="345717"/>
    <lineage>
        <taxon>Eukaryota</taxon>
        <taxon>Metazoa</taxon>
        <taxon>Ecdysozoa</taxon>
        <taxon>Arthropoda</taxon>
        <taxon>Hexapoda</taxon>
        <taxon>Insecta</taxon>
        <taxon>Pterygota</taxon>
        <taxon>Neoptera</taxon>
        <taxon>Endopterygota</taxon>
        <taxon>Lepidoptera</taxon>
        <taxon>Glossata</taxon>
        <taxon>Ditrysia</taxon>
        <taxon>Papilionoidea</taxon>
        <taxon>Pieridae</taxon>
        <taxon>Pierinae</taxon>
        <taxon>Pieris</taxon>
    </lineage>
</organism>
<evidence type="ECO:0000313" key="2">
    <source>
        <dbReference type="EMBL" id="CAF4774963.1"/>
    </source>
</evidence>
<dbReference type="OrthoDB" id="9909584at2759"/>
<comment type="caution">
    <text evidence="2">The sequence shown here is derived from an EMBL/GenBank/DDBJ whole genome shotgun (WGS) entry which is preliminary data.</text>
</comment>
<keyword evidence="3" id="KW-1185">Reference proteome</keyword>